<sequence>MDGPQTDAFGDWGILDTTPATCSEDTAQQQELTNTDYLPQHVGQGHLTGEATTPRTSKPFHRWMRTLHKRAARRHGIRTCEDHLAYSLEPEGRPSFGVSTHHRKSESGSSFGFVRAVRSASLSMTSASVLTRSRRTTTQLSSRAYSRTDRSSRASVSGARVSEDSFCPERQVAIDPAVIERSLQRRRILEELISTEENYIGDVRFLMNVYVTILASLPTLPAGLRASINRNLTEIVELHEEMLGDLHRVVPFSEYTQPELPSLLPQPGQTMGHHRWRSLNAVPEDRDGISWLQNVPGVLAEPQIAAEVAKVFSKKMNRFFIYEEYGAKYELMIKDVASAHRTMPKWQSYQRGLEVLASSLGSANSFDDSAKKSLTIGDLLVKPIQRVCKYPLLFAELLKHTPVVDCPYSHMEIENTLIRLREATAEINRATNDARVKSVLEKTWILQDRLVFPNQQLDAVSKNRVRALGHIQLCGALHVCWQTKEGVTGQYMVALLYREWLCLATASKCDQIYTIQACLALSNIKLEEVDNGRGLQCHTAPYSWKMVFICDHQLYEVILTACTPKEEMEWCSRLSSGQDAIAGQDQEQTAAFSFLSLNLKSLGTVFRKPGTIARRISIHRATTVGPKSPLCQVILKNTSVIKDAPHSSSSAGSQINRSQSLLTTTARIPVLAPSRGERARLEALLSDVWTRDILPFPGITARSRSEHLVRASASSVMRKLSVVSIAGSFSKRSASLASLQQKASAGTTTDSEEAAAAARDASLGGASVVTEEEADAPPAAASRSLLSVIPDDEAEPRRSESLRTVDTAAAADWRSDRVVLQSRRADEMRRGSGGDATTLCAAGVLQASANSSQHGSLDSFGGGGGGGSMVKVVTTTTKARGEKENISASSPVVRRSSYTTAAPPRGPRRLSSKWGASRRVGVQRRETVVESIRGFFR</sequence>
<accession>A0AA40EUR7</accession>
<evidence type="ECO:0000313" key="3">
    <source>
        <dbReference type="EMBL" id="KAK0745939.1"/>
    </source>
</evidence>
<dbReference type="Gene3D" id="1.20.900.10">
    <property type="entry name" value="Dbl homology (DH) domain"/>
    <property type="match status" value="1"/>
</dbReference>
<dbReference type="GO" id="GO:0005085">
    <property type="term" value="F:guanyl-nucleotide exchange factor activity"/>
    <property type="evidence" value="ECO:0007669"/>
    <property type="project" value="InterPro"/>
</dbReference>
<comment type="caution">
    <text evidence="3">The sequence shown here is derived from an EMBL/GenBank/DDBJ whole genome shotgun (WGS) entry which is preliminary data.</text>
</comment>
<evidence type="ECO:0000259" key="2">
    <source>
        <dbReference type="PROSITE" id="PS50010"/>
    </source>
</evidence>
<feature type="region of interest" description="Disordered" evidence="1">
    <location>
        <begin position="879"/>
        <end position="919"/>
    </location>
</feature>
<keyword evidence="4" id="KW-1185">Reference proteome</keyword>
<proteinExistence type="predicted"/>
<dbReference type="PANTHER" id="PTHR45818">
    <property type="entry name" value="PROTEIN VAV"/>
    <property type="match status" value="1"/>
</dbReference>
<protein>
    <recommendedName>
        <fullName evidence="2">DH domain-containing protein</fullName>
    </recommendedName>
</protein>
<dbReference type="Pfam" id="PF00621">
    <property type="entry name" value="RhoGEF"/>
    <property type="match status" value="1"/>
</dbReference>
<dbReference type="Proteomes" id="UP001172155">
    <property type="component" value="Unassembled WGS sequence"/>
</dbReference>
<dbReference type="EMBL" id="JAUKUD010000004">
    <property type="protein sequence ID" value="KAK0745939.1"/>
    <property type="molecule type" value="Genomic_DNA"/>
</dbReference>
<feature type="region of interest" description="Disordered" evidence="1">
    <location>
        <begin position="763"/>
        <end position="805"/>
    </location>
</feature>
<organism evidence="3 4">
    <name type="scientific">Schizothecium vesticola</name>
    <dbReference type="NCBI Taxonomy" id="314040"/>
    <lineage>
        <taxon>Eukaryota</taxon>
        <taxon>Fungi</taxon>
        <taxon>Dikarya</taxon>
        <taxon>Ascomycota</taxon>
        <taxon>Pezizomycotina</taxon>
        <taxon>Sordariomycetes</taxon>
        <taxon>Sordariomycetidae</taxon>
        <taxon>Sordariales</taxon>
        <taxon>Schizotheciaceae</taxon>
        <taxon>Schizothecium</taxon>
    </lineage>
</organism>
<dbReference type="PROSITE" id="PS50010">
    <property type="entry name" value="DH_2"/>
    <property type="match status" value="1"/>
</dbReference>
<feature type="domain" description="DH" evidence="2">
    <location>
        <begin position="184"/>
        <end position="430"/>
    </location>
</feature>
<dbReference type="InterPro" id="IPR035899">
    <property type="entry name" value="DBL_dom_sf"/>
</dbReference>
<dbReference type="GO" id="GO:0005737">
    <property type="term" value="C:cytoplasm"/>
    <property type="evidence" value="ECO:0007669"/>
    <property type="project" value="TreeGrafter"/>
</dbReference>
<evidence type="ECO:0000256" key="1">
    <source>
        <dbReference type="SAM" id="MobiDB-lite"/>
    </source>
</evidence>
<dbReference type="SMART" id="SM00325">
    <property type="entry name" value="RhoGEF"/>
    <property type="match status" value="1"/>
</dbReference>
<dbReference type="PANTHER" id="PTHR45818:SF3">
    <property type="entry name" value="PROTEIN VAV"/>
    <property type="match status" value="1"/>
</dbReference>
<name>A0AA40EUR7_9PEZI</name>
<evidence type="ECO:0000313" key="4">
    <source>
        <dbReference type="Proteomes" id="UP001172155"/>
    </source>
</evidence>
<feature type="compositionally biased region" description="Polar residues" evidence="1">
    <location>
        <begin position="886"/>
        <end position="900"/>
    </location>
</feature>
<reference evidence="3" key="1">
    <citation type="submission" date="2023-06" db="EMBL/GenBank/DDBJ databases">
        <title>Genome-scale phylogeny and comparative genomics of the fungal order Sordariales.</title>
        <authorList>
            <consortium name="Lawrence Berkeley National Laboratory"/>
            <person name="Hensen N."/>
            <person name="Bonometti L."/>
            <person name="Westerberg I."/>
            <person name="Brannstrom I.O."/>
            <person name="Guillou S."/>
            <person name="Cros-Aarteil S."/>
            <person name="Calhoun S."/>
            <person name="Haridas S."/>
            <person name="Kuo A."/>
            <person name="Mondo S."/>
            <person name="Pangilinan J."/>
            <person name="Riley R."/>
            <person name="LaButti K."/>
            <person name="Andreopoulos B."/>
            <person name="Lipzen A."/>
            <person name="Chen C."/>
            <person name="Yanf M."/>
            <person name="Daum C."/>
            <person name="Ng V."/>
            <person name="Clum A."/>
            <person name="Steindorff A."/>
            <person name="Ohm R."/>
            <person name="Martin F."/>
            <person name="Silar P."/>
            <person name="Natvig D."/>
            <person name="Lalanne C."/>
            <person name="Gautier V."/>
            <person name="Ament-velasquez S.L."/>
            <person name="Kruys A."/>
            <person name="Hutchinson M.I."/>
            <person name="Powell A.J."/>
            <person name="Barry K."/>
            <person name="Miller A.N."/>
            <person name="Grigoriev I.V."/>
            <person name="Debuchy R."/>
            <person name="Gladieux P."/>
            <person name="Thoren M.H."/>
            <person name="Johannesson H."/>
        </authorList>
    </citation>
    <scope>NUCLEOTIDE SEQUENCE</scope>
    <source>
        <strain evidence="3">SMH3187-1</strain>
    </source>
</reference>
<feature type="region of interest" description="Disordered" evidence="1">
    <location>
        <begin position="126"/>
        <end position="160"/>
    </location>
</feature>
<feature type="region of interest" description="Disordered" evidence="1">
    <location>
        <begin position="89"/>
        <end position="110"/>
    </location>
</feature>
<dbReference type="AlphaFoldDB" id="A0AA40EUR7"/>
<feature type="compositionally biased region" description="Low complexity" evidence="1">
    <location>
        <begin position="126"/>
        <end position="144"/>
    </location>
</feature>
<dbReference type="InterPro" id="IPR000219">
    <property type="entry name" value="DH_dom"/>
</dbReference>
<feature type="region of interest" description="Disordered" evidence="1">
    <location>
        <begin position="39"/>
        <end position="60"/>
    </location>
</feature>
<gene>
    <name evidence="3" type="ORF">B0T18DRAFT_390472</name>
</gene>
<dbReference type="SUPFAM" id="SSF48065">
    <property type="entry name" value="DBL homology domain (DH-domain)"/>
    <property type="match status" value="1"/>
</dbReference>